<dbReference type="EMBL" id="CP038436">
    <property type="protein sequence ID" value="QBX55307.1"/>
    <property type="molecule type" value="Genomic_DNA"/>
</dbReference>
<protein>
    <submittedName>
        <fullName evidence="2">Uncharacterized protein</fullName>
    </submittedName>
</protein>
<name>A0A4P7IGU2_9ACTN</name>
<dbReference type="Proteomes" id="UP000294853">
    <property type="component" value="Chromosome"/>
</dbReference>
<organism evidence="2 3">
    <name type="scientific">Nocardioides seonyuensis</name>
    <dbReference type="NCBI Taxonomy" id="2518371"/>
    <lineage>
        <taxon>Bacteria</taxon>
        <taxon>Bacillati</taxon>
        <taxon>Actinomycetota</taxon>
        <taxon>Actinomycetes</taxon>
        <taxon>Propionibacteriales</taxon>
        <taxon>Nocardioidaceae</taxon>
        <taxon>Nocardioides</taxon>
    </lineage>
</organism>
<dbReference type="OrthoDB" id="3790870at2"/>
<evidence type="ECO:0000256" key="1">
    <source>
        <dbReference type="SAM" id="MobiDB-lite"/>
    </source>
</evidence>
<dbReference type="KEGG" id="nsn:EXE58_07460"/>
<feature type="compositionally biased region" description="Polar residues" evidence="1">
    <location>
        <begin position="137"/>
        <end position="147"/>
    </location>
</feature>
<feature type="compositionally biased region" description="Acidic residues" evidence="1">
    <location>
        <begin position="218"/>
        <end position="230"/>
    </location>
</feature>
<gene>
    <name evidence="2" type="ORF">EXE58_07460</name>
</gene>
<accession>A0A4P7IGU2</accession>
<evidence type="ECO:0000313" key="2">
    <source>
        <dbReference type="EMBL" id="QBX55307.1"/>
    </source>
</evidence>
<dbReference type="AlphaFoldDB" id="A0A4P7IGU2"/>
<keyword evidence="3" id="KW-1185">Reference proteome</keyword>
<feature type="region of interest" description="Disordered" evidence="1">
    <location>
        <begin position="137"/>
        <end position="230"/>
    </location>
</feature>
<proteinExistence type="predicted"/>
<feature type="compositionally biased region" description="Low complexity" evidence="1">
    <location>
        <begin position="148"/>
        <end position="183"/>
    </location>
</feature>
<sequence length="230" mass="23420">MHFGRRKTLIDRAHDYVDQVSDTVIPQLEAALVQAREKAGPALHDARDRARPLIAEGKARATETATIGAALAAEKAHAGAQIAAERAAMGRDLAAAKAAELTGKPEPKGSKLKKLLLIGGLAALGGFLFTKLKGKQSDSSNWQSSYQPSAPAPARTPASGAGSTATPTGTAAMAATADPLGATRTSDDVGGGAPGEAISDSVEEPHGSTTPDRPAEVIDVDDVPEGSDKS</sequence>
<reference evidence="2 3" key="1">
    <citation type="submission" date="2019-03" db="EMBL/GenBank/DDBJ databases">
        <title>Three New Species of Nocardioides, Nocardioides euryhalodurans sp. nov., Nocardioides seonyuensis sp. nov. and Nocardioides eburneoflavus sp. nov. Iolated from Soil.</title>
        <authorList>
            <person name="Roh S.G."/>
            <person name="Lee C."/>
            <person name="Kim M.-K."/>
            <person name="Kim S.B."/>
        </authorList>
    </citation>
    <scope>NUCLEOTIDE SEQUENCE [LARGE SCALE GENOMIC DNA]</scope>
    <source>
        <strain evidence="2 3">MMS17-SY207-3</strain>
    </source>
</reference>
<evidence type="ECO:0000313" key="3">
    <source>
        <dbReference type="Proteomes" id="UP000294853"/>
    </source>
</evidence>
<dbReference type="RefSeq" id="WP_135267299.1">
    <property type="nucleotide sequence ID" value="NZ_CP038436.1"/>
</dbReference>